<dbReference type="RefSeq" id="WP_109060375.1">
    <property type="nucleotide sequence ID" value="NZ_QETA01000001.1"/>
</dbReference>
<dbReference type="InterPro" id="IPR016047">
    <property type="entry name" value="M23ase_b-sheet_dom"/>
</dbReference>
<keyword evidence="13" id="KW-1185">Reference proteome</keyword>
<keyword evidence="3" id="KW-0645">Protease</keyword>
<evidence type="ECO:0000256" key="5">
    <source>
        <dbReference type="ARBA" id="ARBA00022801"/>
    </source>
</evidence>
<dbReference type="AlphaFoldDB" id="A0A2V1K7M3"/>
<evidence type="ECO:0000256" key="7">
    <source>
        <dbReference type="ARBA" id="ARBA00023049"/>
    </source>
</evidence>
<keyword evidence="9" id="KW-1133">Transmembrane helix</keyword>
<feature type="transmembrane region" description="Helical" evidence="9">
    <location>
        <begin position="36"/>
        <end position="54"/>
    </location>
</feature>
<evidence type="ECO:0000256" key="1">
    <source>
        <dbReference type="ARBA" id="ARBA00001947"/>
    </source>
</evidence>
<dbReference type="SUPFAM" id="SSF51261">
    <property type="entry name" value="Duplicated hybrid motif"/>
    <property type="match status" value="1"/>
</dbReference>
<evidence type="ECO:0000259" key="10">
    <source>
        <dbReference type="Pfam" id="PF01551"/>
    </source>
</evidence>
<keyword evidence="4" id="KW-0479">Metal-binding</keyword>
<dbReference type="InterPro" id="IPR050570">
    <property type="entry name" value="Cell_wall_metabolism_enzyme"/>
</dbReference>
<keyword evidence="9" id="KW-0472">Membrane</keyword>
<feature type="domain" description="M23ase beta-sheet core" evidence="10">
    <location>
        <begin position="331"/>
        <end position="428"/>
    </location>
</feature>
<feature type="region of interest" description="Disordered" evidence="8">
    <location>
        <begin position="1"/>
        <end position="26"/>
    </location>
</feature>
<dbReference type="GO" id="GO:0004222">
    <property type="term" value="F:metalloendopeptidase activity"/>
    <property type="evidence" value="ECO:0007669"/>
    <property type="project" value="TreeGrafter"/>
</dbReference>
<reference evidence="13" key="1">
    <citation type="submission" date="2018-05" db="EMBL/GenBank/DDBJ databases">
        <authorList>
            <person name="Li Y."/>
        </authorList>
    </citation>
    <scope>NUCLEOTIDE SEQUENCE [LARGE SCALE GENOMIC DNA]</scope>
    <source>
        <strain evidence="13">3d-2-2</strain>
    </source>
</reference>
<evidence type="ECO:0000256" key="6">
    <source>
        <dbReference type="ARBA" id="ARBA00022833"/>
    </source>
</evidence>
<comment type="caution">
    <text evidence="12">The sequence shown here is derived from an EMBL/GenBank/DDBJ whole genome shotgun (WGS) entry which is preliminary data.</text>
</comment>
<dbReference type="GO" id="GO:0030313">
    <property type="term" value="C:cell envelope"/>
    <property type="evidence" value="ECO:0007669"/>
    <property type="project" value="UniProtKB-SubCell"/>
</dbReference>
<gene>
    <name evidence="12" type="ORF">DD235_02000</name>
</gene>
<dbReference type="Proteomes" id="UP000245212">
    <property type="component" value="Unassembled WGS sequence"/>
</dbReference>
<dbReference type="Pfam" id="PF19425">
    <property type="entry name" value="Csd3_N2"/>
    <property type="match status" value="1"/>
</dbReference>
<comment type="subcellular location">
    <subcellularLocation>
        <location evidence="2">Cell envelope</location>
    </subcellularLocation>
</comment>
<keyword evidence="9" id="KW-0812">Transmembrane</keyword>
<dbReference type="InterPro" id="IPR045834">
    <property type="entry name" value="Csd3_N2"/>
</dbReference>
<feature type="compositionally biased region" description="Basic and acidic residues" evidence="8">
    <location>
        <begin position="8"/>
        <end position="22"/>
    </location>
</feature>
<sequence>MPNGQNRQPRDSDSAPRTEHSHRTGSFLRLGKLQRTVLAAAVALFGTAAAIGMVPPDDASDLPARRTVSSIVPLTFELPATDIEAAPATAPDIEEDIYISETRIRSGDTLAALLARLEINEPGLQQFLTVTPEARSIYRLYPGRTVQAAHDANGKMRWLRYIHTPGTTEDGKVITAMLQVEASEDGFRAEELKHDTTGQVRVAMGTINNSLFGATDAAGVPDAITMQMADILSSKIDFIRDLRKGDQFRVVYETRMHEGRQAGTGRVLALEFTNKGQEHNAVWYQADNGSGSYYDLEGSSLKGTFTRTPLQFTRISSNFGRRMHPIHKSWRMHSGVDYAAPTGTPIHATANAKVAFAGWQNGYGNVVILQHHGQYTTLYAHQSRIAPGITKGASISQGQVIGYVGSTGWATGPHLHYEFRIANKPVDPLSIDLPVAEALDNRQLNEFRRSTQPMREQLELLAEFQDAMPDLGTALASR</sequence>
<dbReference type="GO" id="GO:0046872">
    <property type="term" value="F:metal ion binding"/>
    <property type="evidence" value="ECO:0007669"/>
    <property type="project" value="UniProtKB-KW"/>
</dbReference>
<evidence type="ECO:0000256" key="9">
    <source>
        <dbReference type="SAM" id="Phobius"/>
    </source>
</evidence>
<feature type="domain" description="Csd3-like second N-terminal" evidence="11">
    <location>
        <begin position="201"/>
        <end position="319"/>
    </location>
</feature>
<dbReference type="CDD" id="cd12797">
    <property type="entry name" value="M23_peptidase"/>
    <property type="match status" value="1"/>
</dbReference>
<dbReference type="Gene3D" id="3.10.450.350">
    <property type="match status" value="2"/>
</dbReference>
<dbReference type="Pfam" id="PF01551">
    <property type="entry name" value="Peptidase_M23"/>
    <property type="match status" value="1"/>
</dbReference>
<evidence type="ECO:0000256" key="8">
    <source>
        <dbReference type="SAM" id="MobiDB-lite"/>
    </source>
</evidence>
<dbReference type="GO" id="GO:0006508">
    <property type="term" value="P:proteolysis"/>
    <property type="evidence" value="ECO:0007669"/>
    <property type="project" value="UniProtKB-KW"/>
</dbReference>
<dbReference type="Gene3D" id="2.70.70.10">
    <property type="entry name" value="Glucose Permease (Domain IIA)"/>
    <property type="match status" value="1"/>
</dbReference>
<evidence type="ECO:0000313" key="12">
    <source>
        <dbReference type="EMBL" id="PWF24972.1"/>
    </source>
</evidence>
<evidence type="ECO:0000313" key="13">
    <source>
        <dbReference type="Proteomes" id="UP000245212"/>
    </source>
</evidence>
<evidence type="ECO:0000256" key="2">
    <source>
        <dbReference type="ARBA" id="ARBA00004196"/>
    </source>
</evidence>
<dbReference type="InterPro" id="IPR011055">
    <property type="entry name" value="Dup_hybrid_motif"/>
</dbReference>
<keyword evidence="5" id="KW-0378">Hydrolase</keyword>
<evidence type="ECO:0000256" key="3">
    <source>
        <dbReference type="ARBA" id="ARBA00022670"/>
    </source>
</evidence>
<protein>
    <submittedName>
        <fullName evidence="12">Metallopeptidase</fullName>
    </submittedName>
</protein>
<proteinExistence type="predicted"/>
<dbReference type="PANTHER" id="PTHR21666:SF288">
    <property type="entry name" value="CELL DIVISION PROTEIN YTFB"/>
    <property type="match status" value="1"/>
</dbReference>
<dbReference type="PANTHER" id="PTHR21666">
    <property type="entry name" value="PEPTIDASE-RELATED"/>
    <property type="match status" value="1"/>
</dbReference>
<evidence type="ECO:0000259" key="11">
    <source>
        <dbReference type="Pfam" id="PF19425"/>
    </source>
</evidence>
<dbReference type="EMBL" id="QETA01000001">
    <property type="protein sequence ID" value="PWF24972.1"/>
    <property type="molecule type" value="Genomic_DNA"/>
</dbReference>
<evidence type="ECO:0000256" key="4">
    <source>
        <dbReference type="ARBA" id="ARBA00022723"/>
    </source>
</evidence>
<keyword evidence="7" id="KW-0482">Metalloprotease</keyword>
<organism evidence="12 13">
    <name type="scientific">Corticimicrobacter populi</name>
    <dbReference type="NCBI Taxonomy" id="2175229"/>
    <lineage>
        <taxon>Bacteria</taxon>
        <taxon>Pseudomonadati</taxon>
        <taxon>Pseudomonadota</taxon>
        <taxon>Betaproteobacteria</taxon>
        <taxon>Burkholderiales</taxon>
        <taxon>Alcaligenaceae</taxon>
        <taxon>Corticimicrobacter</taxon>
    </lineage>
</organism>
<keyword evidence="6" id="KW-0862">Zinc</keyword>
<accession>A0A2V1K7M3</accession>
<name>A0A2V1K7M3_9BURK</name>
<comment type="cofactor">
    <cofactor evidence="1">
        <name>Zn(2+)</name>
        <dbReference type="ChEBI" id="CHEBI:29105"/>
    </cofactor>
</comment>